<evidence type="ECO:0000256" key="14">
    <source>
        <dbReference type="PIRSR" id="PIRSR600823-3"/>
    </source>
</evidence>
<feature type="disulfide bond" evidence="16">
    <location>
        <begin position="294"/>
        <end position="320"/>
    </location>
</feature>
<dbReference type="CDD" id="cd00693">
    <property type="entry name" value="secretory_peroxidase"/>
    <property type="match status" value="1"/>
</dbReference>
<keyword evidence="21" id="KW-1185">Reference proteome</keyword>
<dbReference type="Proteomes" id="UP000822688">
    <property type="component" value="Chromosome 2"/>
</dbReference>
<feature type="binding site" evidence="14">
    <location>
        <position position="165"/>
    </location>
    <ligand>
        <name>Ca(2+)</name>
        <dbReference type="ChEBI" id="CHEBI:29108"/>
        <label>1</label>
    </ligand>
</feature>
<dbReference type="InterPro" id="IPR002016">
    <property type="entry name" value="Haem_peroxidase"/>
</dbReference>
<dbReference type="FunFam" id="1.10.420.10:FF:000001">
    <property type="entry name" value="Peroxidase"/>
    <property type="match status" value="1"/>
</dbReference>
<dbReference type="Gene3D" id="1.10.420.10">
    <property type="entry name" value="Peroxidase, domain 2"/>
    <property type="match status" value="1"/>
</dbReference>
<keyword evidence="11 16" id="KW-1015">Disulfide bond</keyword>
<dbReference type="PANTHER" id="PTHR31517:SF59">
    <property type="entry name" value="PEROXIDASE"/>
    <property type="match status" value="1"/>
</dbReference>
<dbReference type="EC" id="1.11.1.7" evidence="17"/>
<feature type="binding site" evidence="14">
    <location>
        <position position="341"/>
    </location>
    <ligand>
        <name>Ca(2+)</name>
        <dbReference type="ChEBI" id="CHEBI:29108"/>
        <label>2</label>
    </ligand>
</feature>
<evidence type="ECO:0000256" key="12">
    <source>
        <dbReference type="PIRSR" id="PIRSR600823-1"/>
    </source>
</evidence>
<evidence type="ECO:0000256" key="9">
    <source>
        <dbReference type="ARBA" id="ARBA00023002"/>
    </source>
</evidence>
<organism evidence="20 21">
    <name type="scientific">Ceratodon purpureus</name>
    <name type="common">Fire moss</name>
    <name type="synonym">Dicranum purpureum</name>
    <dbReference type="NCBI Taxonomy" id="3225"/>
    <lineage>
        <taxon>Eukaryota</taxon>
        <taxon>Viridiplantae</taxon>
        <taxon>Streptophyta</taxon>
        <taxon>Embryophyta</taxon>
        <taxon>Bryophyta</taxon>
        <taxon>Bryophytina</taxon>
        <taxon>Bryopsida</taxon>
        <taxon>Dicranidae</taxon>
        <taxon>Pseudoditrichales</taxon>
        <taxon>Ditrichaceae</taxon>
        <taxon>Ceratodon</taxon>
    </lineage>
</organism>
<dbReference type="PROSITE" id="PS50873">
    <property type="entry name" value="PEROXIDASE_4"/>
    <property type="match status" value="1"/>
</dbReference>
<comment type="cofactor">
    <cofactor evidence="14 17">
        <name>Ca(2+)</name>
        <dbReference type="ChEBI" id="CHEBI:29108"/>
    </cofactor>
    <text evidence="14 17">Binds 2 calcium ions per subunit.</text>
</comment>
<comment type="subcellular location">
    <subcellularLocation>
        <location evidence="17">Secreted</location>
    </subcellularLocation>
</comment>
<evidence type="ECO:0000256" key="16">
    <source>
        <dbReference type="PIRSR" id="PIRSR600823-5"/>
    </source>
</evidence>
<dbReference type="InterPro" id="IPR033905">
    <property type="entry name" value="Secretory_peroxidase"/>
</dbReference>
<dbReference type="Gene3D" id="1.10.520.10">
    <property type="match status" value="1"/>
</dbReference>
<keyword evidence="8 14" id="KW-0106">Calcium</keyword>
<dbReference type="EMBL" id="CM026422">
    <property type="protein sequence ID" value="KAG0587615.1"/>
    <property type="molecule type" value="Genomic_DNA"/>
</dbReference>
<gene>
    <name evidence="20" type="ORF">KC19_2G178000</name>
</gene>
<evidence type="ECO:0000256" key="7">
    <source>
        <dbReference type="ARBA" id="ARBA00022723"/>
    </source>
</evidence>
<feature type="disulfide bond" evidence="16">
    <location>
        <begin position="156"/>
        <end position="162"/>
    </location>
</feature>
<dbReference type="AlphaFoldDB" id="A0A8T0IWS6"/>
<feature type="binding site" description="axial binding residue" evidence="14">
    <location>
        <position position="287"/>
    </location>
    <ligand>
        <name>heme b</name>
        <dbReference type="ChEBI" id="CHEBI:60344"/>
    </ligand>
    <ligandPart>
        <name>Fe</name>
        <dbReference type="ChEBI" id="CHEBI:18248"/>
    </ligandPart>
</feature>
<evidence type="ECO:0000256" key="18">
    <source>
        <dbReference type="SAM" id="Phobius"/>
    </source>
</evidence>
<dbReference type="GO" id="GO:0046872">
    <property type="term" value="F:metal ion binding"/>
    <property type="evidence" value="ECO:0007669"/>
    <property type="project" value="UniProtKB-UniRule"/>
</dbReference>
<dbReference type="PROSITE" id="PS51257">
    <property type="entry name" value="PROKAR_LIPOPROTEIN"/>
    <property type="match status" value="1"/>
</dbReference>
<evidence type="ECO:0000256" key="1">
    <source>
        <dbReference type="ARBA" id="ARBA00000189"/>
    </source>
</evidence>
<evidence type="ECO:0000259" key="19">
    <source>
        <dbReference type="PROSITE" id="PS50873"/>
    </source>
</evidence>
<dbReference type="InterPro" id="IPR019794">
    <property type="entry name" value="Peroxidases_AS"/>
</dbReference>
<reference evidence="20" key="1">
    <citation type="submission" date="2020-06" db="EMBL/GenBank/DDBJ databases">
        <title>WGS assembly of Ceratodon purpureus strain R40.</title>
        <authorList>
            <person name="Carey S.B."/>
            <person name="Jenkins J."/>
            <person name="Shu S."/>
            <person name="Lovell J.T."/>
            <person name="Sreedasyam A."/>
            <person name="Maumus F."/>
            <person name="Tiley G.P."/>
            <person name="Fernandez-Pozo N."/>
            <person name="Barry K."/>
            <person name="Chen C."/>
            <person name="Wang M."/>
            <person name="Lipzen A."/>
            <person name="Daum C."/>
            <person name="Saski C.A."/>
            <person name="Payton A.C."/>
            <person name="Mcbreen J.C."/>
            <person name="Conrad R.E."/>
            <person name="Kollar L.M."/>
            <person name="Olsson S."/>
            <person name="Huttunen S."/>
            <person name="Landis J.B."/>
            <person name="Wickett N.J."/>
            <person name="Johnson M.G."/>
            <person name="Rensing S.A."/>
            <person name="Grimwood J."/>
            <person name="Schmutz J."/>
            <person name="Mcdaniel S.F."/>
        </authorList>
    </citation>
    <scope>NUCLEOTIDE SEQUENCE</scope>
    <source>
        <strain evidence="20">R40</strain>
    </source>
</reference>
<feature type="domain" description="Plant heme peroxidase family profile" evidence="19">
    <location>
        <begin position="112"/>
        <end position="413"/>
    </location>
</feature>
<dbReference type="InterPro" id="IPR019793">
    <property type="entry name" value="Peroxidases_heam-ligand_BS"/>
</dbReference>
<sequence>MRLQNLRILSFQVQELASTLFAPLWSSCSEQEGLLPQGRSFKAQVSADRVDAAEQSPNSSNIYSIERSAGSQAILGIMKRIASHFPLLGILVVVLLAASLSGTSVEGLATSRLKVGFYSNTACRNVETVVRAEVEKEYRKNPSIVALLLRMYFHDCFADGKCDASLLIKKNTGFGFIPTELDSGSNEGIRGLDFIDYLKRTVVLACDRKGDIVSCADIIALATRDAVALASRRAPYELKTGRLDGTESLMTNADTLPSPGSPISAIVARFEKAGFSPGETVILSGAHTVGEARCKFFSGRLSEPDPSLNTTTLASLKKICQAGGEKRAFLDQGPGSAFKVDKSYFVMLTQHKGVLQSDQDLLTDPQTKDFVQPLADGSEDNFATQFEEALKKMGNLGSFGASGNIRKMCSVLN</sequence>
<evidence type="ECO:0000256" key="6">
    <source>
        <dbReference type="ARBA" id="ARBA00022617"/>
    </source>
</evidence>
<comment type="caution">
    <text evidence="20">The sequence shown here is derived from an EMBL/GenBank/DDBJ whole genome shotgun (WGS) entry which is preliminary data.</text>
</comment>
<keyword evidence="5 17" id="KW-0575">Peroxidase</keyword>
<keyword evidence="17" id="KW-0376">Hydrogen peroxide</keyword>
<comment type="catalytic activity">
    <reaction evidence="1 17">
        <text>2 a phenolic donor + H2O2 = 2 a phenolic radical donor + 2 H2O</text>
        <dbReference type="Rhea" id="RHEA:56136"/>
        <dbReference type="ChEBI" id="CHEBI:15377"/>
        <dbReference type="ChEBI" id="CHEBI:16240"/>
        <dbReference type="ChEBI" id="CHEBI:139520"/>
        <dbReference type="ChEBI" id="CHEBI:139521"/>
        <dbReference type="EC" id="1.11.1.7"/>
    </reaction>
</comment>
<evidence type="ECO:0000256" key="5">
    <source>
        <dbReference type="ARBA" id="ARBA00022559"/>
    </source>
</evidence>
<dbReference type="InterPro" id="IPR000823">
    <property type="entry name" value="Peroxidase_pln"/>
</dbReference>
<feature type="binding site" evidence="14">
    <location>
        <position position="288"/>
    </location>
    <ligand>
        <name>Ca(2+)</name>
        <dbReference type="ChEBI" id="CHEBI:29108"/>
        <label>2</label>
    </ligand>
</feature>
<dbReference type="GO" id="GO:0042744">
    <property type="term" value="P:hydrogen peroxide catabolic process"/>
    <property type="evidence" value="ECO:0007669"/>
    <property type="project" value="UniProtKB-KW"/>
</dbReference>
<feature type="transmembrane region" description="Helical" evidence="18">
    <location>
        <begin position="85"/>
        <end position="105"/>
    </location>
</feature>
<feature type="disulfide bond" evidence="16">
    <location>
        <begin position="215"/>
        <end position="409"/>
    </location>
</feature>
<accession>A0A8T0IWS6</accession>
<dbReference type="GO" id="GO:0005576">
    <property type="term" value="C:extracellular region"/>
    <property type="evidence" value="ECO:0007669"/>
    <property type="project" value="UniProtKB-SubCell"/>
</dbReference>
<dbReference type="GO" id="GO:0006979">
    <property type="term" value="P:response to oxidative stress"/>
    <property type="evidence" value="ECO:0007669"/>
    <property type="project" value="UniProtKB-UniRule"/>
</dbReference>
<evidence type="ECO:0000256" key="13">
    <source>
        <dbReference type="PIRSR" id="PIRSR600823-2"/>
    </source>
</evidence>
<evidence type="ECO:0000256" key="4">
    <source>
        <dbReference type="ARBA" id="ARBA00022525"/>
    </source>
</evidence>
<evidence type="ECO:0000313" key="20">
    <source>
        <dbReference type="EMBL" id="KAG0587615.1"/>
    </source>
</evidence>
<feature type="binding site" evidence="14">
    <location>
        <position position="163"/>
    </location>
    <ligand>
        <name>Ca(2+)</name>
        <dbReference type="ChEBI" id="CHEBI:29108"/>
        <label>1</label>
    </ligand>
</feature>
<keyword evidence="18" id="KW-1133">Transmembrane helix</keyword>
<dbReference type="PROSITE" id="PS00436">
    <property type="entry name" value="PEROXIDASE_2"/>
    <property type="match status" value="1"/>
</dbReference>
<feature type="binding site" evidence="14">
    <location>
        <position position="160"/>
    </location>
    <ligand>
        <name>Ca(2+)</name>
        <dbReference type="ChEBI" id="CHEBI:29108"/>
        <label>1</label>
    </ligand>
</feature>
<dbReference type="PRINTS" id="PR00458">
    <property type="entry name" value="PEROXIDASE"/>
</dbReference>
<dbReference type="InterPro" id="IPR010255">
    <property type="entry name" value="Haem_peroxidase_sf"/>
</dbReference>
<name>A0A8T0IWS6_CERPU</name>
<keyword evidence="18" id="KW-0472">Membrane</keyword>
<keyword evidence="18" id="KW-0812">Transmembrane</keyword>
<feature type="binding site" evidence="14">
    <location>
        <position position="155"/>
    </location>
    <ligand>
        <name>Ca(2+)</name>
        <dbReference type="ChEBI" id="CHEBI:29108"/>
        <label>1</label>
    </ligand>
</feature>
<keyword evidence="7 14" id="KW-0479">Metal-binding</keyword>
<feature type="disulfide bond" evidence="16">
    <location>
        <begin position="123"/>
        <end position="206"/>
    </location>
</feature>
<proteinExistence type="inferred from homology"/>
<evidence type="ECO:0000256" key="8">
    <source>
        <dbReference type="ARBA" id="ARBA00022837"/>
    </source>
</evidence>
<feature type="binding site" evidence="13">
    <location>
        <position position="257"/>
    </location>
    <ligand>
        <name>substrate</name>
    </ligand>
</feature>
<dbReference type="PANTHER" id="PTHR31517">
    <property type="match status" value="1"/>
</dbReference>
<keyword evidence="6 17" id="KW-0349">Heme</keyword>
<feature type="site" description="Transition state stabilizer" evidence="15">
    <location>
        <position position="150"/>
    </location>
</feature>
<dbReference type="SUPFAM" id="SSF48113">
    <property type="entry name" value="Heme-dependent peroxidases"/>
    <property type="match status" value="1"/>
</dbReference>
<evidence type="ECO:0000256" key="3">
    <source>
        <dbReference type="ARBA" id="ARBA00006873"/>
    </source>
</evidence>
<keyword evidence="4 17" id="KW-0964">Secreted</keyword>
<evidence type="ECO:0000256" key="15">
    <source>
        <dbReference type="PIRSR" id="PIRSR600823-4"/>
    </source>
</evidence>
<comment type="similarity">
    <text evidence="17">Belongs to the peroxidase family. Classical plant (class III) peroxidase subfamily.</text>
</comment>
<feature type="active site" description="Proton acceptor" evidence="12">
    <location>
        <position position="154"/>
    </location>
</feature>
<evidence type="ECO:0000256" key="11">
    <source>
        <dbReference type="ARBA" id="ARBA00023157"/>
    </source>
</evidence>
<evidence type="ECO:0000256" key="17">
    <source>
        <dbReference type="RuleBase" id="RU362060"/>
    </source>
</evidence>
<evidence type="ECO:0000313" key="21">
    <source>
        <dbReference type="Proteomes" id="UP000822688"/>
    </source>
</evidence>
<protein>
    <recommendedName>
        <fullName evidence="17">Peroxidase</fullName>
        <ecNumber evidence="17">1.11.1.7</ecNumber>
    </recommendedName>
</protein>
<comment type="cofactor">
    <cofactor evidence="14 17">
        <name>heme b</name>
        <dbReference type="ChEBI" id="CHEBI:60344"/>
    </cofactor>
    <text evidence="14 17">Binds 1 heme b (iron(II)-protoporphyrin IX) group per subunit.</text>
</comment>
<feature type="binding site" evidence="14">
    <location>
        <position position="180"/>
    </location>
    <ligand>
        <name>Ca(2+)</name>
        <dbReference type="ChEBI" id="CHEBI:29108"/>
        <label>1</label>
    </ligand>
</feature>
<dbReference type="PROSITE" id="PS00435">
    <property type="entry name" value="PEROXIDASE_1"/>
    <property type="match status" value="1"/>
</dbReference>
<comment type="similarity">
    <text evidence="3">Belongs to the peroxidase family. Ascorbate peroxidase subfamily.</text>
</comment>
<evidence type="ECO:0000256" key="2">
    <source>
        <dbReference type="ARBA" id="ARBA00002322"/>
    </source>
</evidence>
<keyword evidence="9 17" id="KW-0560">Oxidoreductase</keyword>
<dbReference type="GO" id="GO:0020037">
    <property type="term" value="F:heme binding"/>
    <property type="evidence" value="ECO:0007669"/>
    <property type="project" value="UniProtKB-UniRule"/>
</dbReference>
<dbReference type="Pfam" id="PF00141">
    <property type="entry name" value="peroxidase"/>
    <property type="match status" value="1"/>
</dbReference>
<evidence type="ECO:0000256" key="10">
    <source>
        <dbReference type="ARBA" id="ARBA00023004"/>
    </source>
</evidence>
<keyword evidence="10 14" id="KW-0408">Iron</keyword>
<dbReference type="GO" id="GO:0140825">
    <property type="term" value="F:lactoperoxidase activity"/>
    <property type="evidence" value="ECO:0007669"/>
    <property type="project" value="UniProtKB-EC"/>
</dbReference>
<dbReference type="PRINTS" id="PR00461">
    <property type="entry name" value="PLPEROXIDASE"/>
</dbReference>
<comment type="function">
    <text evidence="2">Removal of H(2)O(2), oxidation of toxic reductants, biosynthesis and degradation of lignin, suberization, auxin catabolism, response to environmental stresses such as wounding, pathogen attack and oxidative stress. These functions might be dependent on each isozyme/isoform in each plant tissue.</text>
</comment>